<gene>
    <name evidence="1" type="ORF">AM493_12405</name>
</gene>
<name>A0A0M8MI69_9FLAO</name>
<dbReference type="PATRIC" id="fig|1202724.3.peg.2569"/>
<dbReference type="STRING" id="1202724.AM493_12405"/>
<sequence>MKKKLTITLAVVLVLGAAAAYVYYGVLYKEGRNIAQEAATHTLPAAKLVETYTTNQQQADSLYLNKTIEVQGVVTAAQDSVLTVAGSVFCSFDQLPDRASLNKTVTIKGRCIGFDELFGEVKLDQCTIKP</sequence>
<evidence type="ECO:0008006" key="3">
    <source>
        <dbReference type="Google" id="ProtNLM"/>
    </source>
</evidence>
<dbReference type="AlphaFoldDB" id="A0A0M8MI69"/>
<protein>
    <recommendedName>
        <fullName evidence="3">tRNA_anti-like</fullName>
    </recommendedName>
</protein>
<reference evidence="1 2" key="1">
    <citation type="submission" date="2015-08" db="EMBL/GenBank/DDBJ databases">
        <title>Whole genome sequence of Flavobacterium akiainvivens IK-1T, from decaying Wikstroemia oahuensis, an endemic Hawaiian shrub.</title>
        <authorList>
            <person name="Wan X."/>
            <person name="Hou S."/>
            <person name="Saito J."/>
            <person name="Donachie S."/>
        </authorList>
    </citation>
    <scope>NUCLEOTIDE SEQUENCE [LARGE SCALE GENOMIC DNA]</scope>
    <source>
        <strain evidence="1 2">IK-1</strain>
    </source>
</reference>
<comment type="caution">
    <text evidence="1">The sequence shown here is derived from an EMBL/GenBank/DDBJ whole genome shotgun (WGS) entry which is preliminary data.</text>
</comment>
<accession>A0A0M8MI69</accession>
<proteinExistence type="predicted"/>
<organism evidence="1 2">
    <name type="scientific">Flavobacterium akiainvivens</name>
    <dbReference type="NCBI Taxonomy" id="1202724"/>
    <lineage>
        <taxon>Bacteria</taxon>
        <taxon>Pseudomonadati</taxon>
        <taxon>Bacteroidota</taxon>
        <taxon>Flavobacteriia</taxon>
        <taxon>Flavobacteriales</taxon>
        <taxon>Flavobacteriaceae</taxon>
        <taxon>Flavobacterium</taxon>
    </lineage>
</organism>
<dbReference type="Pfam" id="PF12869">
    <property type="entry name" value="tRNA_anti-like"/>
    <property type="match status" value="1"/>
</dbReference>
<dbReference type="RefSeq" id="WP_054408359.1">
    <property type="nucleotide sequence ID" value="NZ_FOYA01000020.1"/>
</dbReference>
<dbReference type="InterPro" id="IPR024422">
    <property type="entry name" value="Protein_unknown_function_OB"/>
</dbReference>
<keyword evidence="2" id="KW-1185">Reference proteome</keyword>
<evidence type="ECO:0000313" key="1">
    <source>
        <dbReference type="EMBL" id="KOS06741.1"/>
    </source>
</evidence>
<dbReference type="OrthoDB" id="1449127at2"/>
<evidence type="ECO:0000313" key="2">
    <source>
        <dbReference type="Proteomes" id="UP000037755"/>
    </source>
</evidence>
<dbReference type="EMBL" id="LIYD01000005">
    <property type="protein sequence ID" value="KOS06741.1"/>
    <property type="molecule type" value="Genomic_DNA"/>
</dbReference>
<dbReference type="Proteomes" id="UP000037755">
    <property type="component" value="Unassembled WGS sequence"/>
</dbReference>